<dbReference type="Proteomes" id="UP000219215">
    <property type="component" value="Plasmid paDPRO"/>
</dbReference>
<keyword evidence="1" id="KW-0472">Membrane</keyword>
<accession>A0A2C8FEY3</accession>
<gene>
    <name evidence="2" type="ORF">DPRO_PA0029</name>
</gene>
<keyword evidence="3" id="KW-1185">Reference proteome</keyword>
<sequence length="143" mass="16308">MKKCLFILCILLGIAAGLGASVGINLLMPYKLRDLTFVGMGLFVGSSVGGFSYLFFTQTKPLRKHWLLMNFGFFAGFGYDLVGFLWAVIYEATQNFFLSFASFVPIVPFGFYAYRLLREIQSEEYDQQQARLNQLHEKNIKSE</sequence>
<protein>
    <submittedName>
        <fullName evidence="2">Uncharacterized protein</fullName>
    </submittedName>
</protein>
<keyword evidence="2" id="KW-0614">Plasmid</keyword>
<dbReference type="RefSeq" id="WP_097013841.1">
    <property type="nucleotide sequence ID" value="NZ_LT907976.1"/>
</dbReference>
<feature type="transmembrane region" description="Helical" evidence="1">
    <location>
        <begin position="68"/>
        <end position="90"/>
    </location>
</feature>
<feature type="transmembrane region" description="Helical" evidence="1">
    <location>
        <begin position="96"/>
        <end position="114"/>
    </location>
</feature>
<keyword evidence="1" id="KW-1133">Transmembrane helix</keyword>
<reference evidence="3" key="1">
    <citation type="submission" date="2017-09" db="EMBL/GenBank/DDBJ databases">
        <authorList>
            <person name="Regsiter A."/>
            <person name="William W."/>
        </authorList>
    </citation>
    <scope>NUCLEOTIDE SEQUENCE [LARGE SCALE GENOMIC DNA]</scope>
    <source>
        <strain evidence="3">500-1</strain>
        <plasmid evidence="3">padpro</plasmid>
    </source>
</reference>
<dbReference type="AlphaFoldDB" id="A0A2C8FEY3"/>
<evidence type="ECO:0000313" key="3">
    <source>
        <dbReference type="Proteomes" id="UP000219215"/>
    </source>
</evidence>
<organism evidence="2 3">
    <name type="scientific">Pseudodesulfovibrio profundus</name>
    <dbReference type="NCBI Taxonomy" id="57320"/>
    <lineage>
        <taxon>Bacteria</taxon>
        <taxon>Pseudomonadati</taxon>
        <taxon>Thermodesulfobacteriota</taxon>
        <taxon>Desulfovibrionia</taxon>
        <taxon>Desulfovibrionales</taxon>
        <taxon>Desulfovibrionaceae</taxon>
    </lineage>
</organism>
<name>A0A2C8FEY3_9BACT</name>
<dbReference type="KEGG" id="pprf:DPRO_PA0029"/>
<evidence type="ECO:0000256" key="1">
    <source>
        <dbReference type="SAM" id="Phobius"/>
    </source>
</evidence>
<feature type="transmembrane region" description="Helical" evidence="1">
    <location>
        <begin position="35"/>
        <end position="56"/>
    </location>
</feature>
<evidence type="ECO:0000313" key="2">
    <source>
        <dbReference type="EMBL" id="SOB62153.1"/>
    </source>
</evidence>
<dbReference type="EMBL" id="LT907976">
    <property type="protein sequence ID" value="SOB62153.1"/>
    <property type="molecule type" value="Genomic_DNA"/>
</dbReference>
<keyword evidence="1" id="KW-0812">Transmembrane</keyword>
<geneLocation type="plasmid" evidence="3">
    <name>padpro</name>
</geneLocation>
<proteinExistence type="predicted"/>